<dbReference type="PANTHER" id="PTHR24321:SF13">
    <property type="entry name" value="2,3-DIHYDRO-2,3-DIHYDROXYBENZOATE DEHYDROGENASE"/>
    <property type="match status" value="1"/>
</dbReference>
<dbReference type="InterPro" id="IPR036291">
    <property type="entry name" value="NAD(P)-bd_dom_sf"/>
</dbReference>
<organism evidence="3 4">
    <name type="scientific">Corynebacterium lemuris</name>
    <dbReference type="NCBI Taxonomy" id="1859292"/>
    <lineage>
        <taxon>Bacteria</taxon>
        <taxon>Bacillati</taxon>
        <taxon>Actinomycetota</taxon>
        <taxon>Actinomycetes</taxon>
        <taxon>Mycobacteriales</taxon>
        <taxon>Corynebacteriaceae</taxon>
        <taxon>Corynebacterium</taxon>
    </lineage>
</organism>
<evidence type="ECO:0000313" key="3">
    <source>
        <dbReference type="EMBL" id="MCS5478473.1"/>
    </source>
</evidence>
<dbReference type="Gene3D" id="3.40.50.720">
    <property type="entry name" value="NAD(P)-binding Rossmann-like Domain"/>
    <property type="match status" value="1"/>
</dbReference>
<proteinExistence type="inferred from homology"/>
<gene>
    <name evidence="3" type="ORF">NYP18_02275</name>
</gene>
<protein>
    <submittedName>
        <fullName evidence="3">SDR family oxidoreductase</fullName>
    </submittedName>
</protein>
<dbReference type="InterPro" id="IPR002347">
    <property type="entry name" value="SDR_fam"/>
</dbReference>
<evidence type="ECO:0000256" key="1">
    <source>
        <dbReference type="ARBA" id="ARBA00006484"/>
    </source>
</evidence>
<sequence>MTDSLLHPTPTTPLNVLVTGAGGGIGSAAVDLLRQAGHTAHAWDIPEHDVTDPAGVAAALSSLEERHGPLDALIHCAGTLLADSALHPDPATLEQSVRINLTGTVTTCSAVARRMVERGEGAIVAISSNAAAVPRAGMASYGLSKAAATSWLRTLALECAPHGVRCNIVSPGSTDTPMLRGMWPADSPQPAEAHLGDVIAGAPEHFRLGIPLGRVADPADIAAACLFLISPAAKHITMHDLRVDGGATLDS</sequence>
<evidence type="ECO:0000256" key="2">
    <source>
        <dbReference type="ARBA" id="ARBA00023002"/>
    </source>
</evidence>
<accession>A0ABT2FVF7</accession>
<evidence type="ECO:0000313" key="4">
    <source>
        <dbReference type="Proteomes" id="UP001205965"/>
    </source>
</evidence>
<dbReference type="RefSeq" id="WP_259426480.1">
    <property type="nucleotide sequence ID" value="NZ_JANWTC010000001.1"/>
</dbReference>
<dbReference type="SUPFAM" id="SSF51735">
    <property type="entry name" value="NAD(P)-binding Rossmann-fold domains"/>
    <property type="match status" value="1"/>
</dbReference>
<reference evidence="3 4" key="1">
    <citation type="submission" date="2022-08" db="EMBL/GenBank/DDBJ databases">
        <title>YIM 101645 draft genome.</title>
        <authorList>
            <person name="Chen X."/>
        </authorList>
    </citation>
    <scope>NUCLEOTIDE SEQUENCE [LARGE SCALE GENOMIC DNA]</scope>
    <source>
        <strain evidence="3 4">YIM 101645</strain>
    </source>
</reference>
<dbReference type="PANTHER" id="PTHR24321">
    <property type="entry name" value="DEHYDROGENASES, SHORT CHAIN"/>
    <property type="match status" value="1"/>
</dbReference>
<dbReference type="EMBL" id="JANWTC010000001">
    <property type="protein sequence ID" value="MCS5478473.1"/>
    <property type="molecule type" value="Genomic_DNA"/>
</dbReference>
<dbReference type="PRINTS" id="PR00080">
    <property type="entry name" value="SDRFAMILY"/>
</dbReference>
<keyword evidence="2" id="KW-0560">Oxidoreductase</keyword>
<name>A0ABT2FVF7_9CORY</name>
<dbReference type="Pfam" id="PF13561">
    <property type="entry name" value="adh_short_C2"/>
    <property type="match status" value="1"/>
</dbReference>
<comment type="caution">
    <text evidence="3">The sequence shown here is derived from an EMBL/GenBank/DDBJ whole genome shotgun (WGS) entry which is preliminary data.</text>
</comment>
<dbReference type="PRINTS" id="PR00081">
    <property type="entry name" value="GDHRDH"/>
</dbReference>
<dbReference type="Proteomes" id="UP001205965">
    <property type="component" value="Unassembled WGS sequence"/>
</dbReference>
<comment type="similarity">
    <text evidence="1">Belongs to the short-chain dehydrogenases/reductases (SDR) family.</text>
</comment>
<keyword evidence="4" id="KW-1185">Reference proteome</keyword>